<name>A0ABS8SHS4_DATST</name>
<dbReference type="InterPro" id="IPR044560">
    <property type="entry name" value="MOase"/>
</dbReference>
<organism evidence="3 4">
    <name type="scientific">Datura stramonium</name>
    <name type="common">Jimsonweed</name>
    <name type="synonym">Common thornapple</name>
    <dbReference type="NCBI Taxonomy" id="4076"/>
    <lineage>
        <taxon>Eukaryota</taxon>
        <taxon>Viridiplantae</taxon>
        <taxon>Streptophyta</taxon>
        <taxon>Embryophyta</taxon>
        <taxon>Tracheophyta</taxon>
        <taxon>Spermatophyta</taxon>
        <taxon>Magnoliopsida</taxon>
        <taxon>eudicotyledons</taxon>
        <taxon>Gunneridae</taxon>
        <taxon>Pentapetalae</taxon>
        <taxon>asterids</taxon>
        <taxon>lamiids</taxon>
        <taxon>Solanales</taxon>
        <taxon>Solanaceae</taxon>
        <taxon>Solanoideae</taxon>
        <taxon>Datureae</taxon>
        <taxon>Datura</taxon>
    </lineage>
</organism>
<keyword evidence="4" id="KW-1185">Reference proteome</keyword>
<dbReference type="SUPFAM" id="SSF51905">
    <property type="entry name" value="FAD/NAD(P)-binding domain"/>
    <property type="match status" value="1"/>
</dbReference>
<dbReference type="EMBL" id="JACEIK010000518">
    <property type="protein sequence ID" value="MCD7458407.1"/>
    <property type="molecule type" value="Genomic_DNA"/>
</dbReference>
<accession>A0ABS8SHS4</accession>
<sequence length="133" mass="14754">MPTSLFHRLGVRSTVFKSDSLRTSGFALALWTNAWRALDALGVGDSLRQRSLHFTRFQAFSADSGLPTAEISLDADDKPMDYDSRYKTVLRTKVLIGCDGVNSVMAKWMGLQKPVDANRSAIRGYVSTQRPIV</sequence>
<keyword evidence="1" id="KW-0560">Oxidoreductase</keyword>
<dbReference type="PANTHER" id="PTHR45934:SF8">
    <property type="entry name" value="FAD-DEPENDENT URATE HYDROXYLASE-LIKE ISOFORM X1"/>
    <property type="match status" value="1"/>
</dbReference>
<reference evidence="3 4" key="1">
    <citation type="journal article" date="2021" name="BMC Genomics">
        <title>Datura genome reveals duplications of psychoactive alkaloid biosynthetic genes and high mutation rate following tissue culture.</title>
        <authorList>
            <person name="Rajewski A."/>
            <person name="Carter-House D."/>
            <person name="Stajich J."/>
            <person name="Litt A."/>
        </authorList>
    </citation>
    <scope>NUCLEOTIDE SEQUENCE [LARGE SCALE GENOMIC DNA]</scope>
    <source>
        <strain evidence="3">AR-01</strain>
    </source>
</reference>
<dbReference type="Proteomes" id="UP000823775">
    <property type="component" value="Unassembled WGS sequence"/>
</dbReference>
<proteinExistence type="predicted"/>
<evidence type="ECO:0008006" key="5">
    <source>
        <dbReference type="Google" id="ProtNLM"/>
    </source>
</evidence>
<keyword evidence="2" id="KW-0503">Monooxygenase</keyword>
<protein>
    <recommendedName>
        <fullName evidence="5">FAD-binding domain-containing protein</fullName>
    </recommendedName>
</protein>
<dbReference type="PANTHER" id="PTHR45934">
    <property type="entry name" value="FAD/NAD(P)-BINDING OXIDOREDUCTASE FAMILY PROTEIN"/>
    <property type="match status" value="1"/>
</dbReference>
<evidence type="ECO:0000313" key="3">
    <source>
        <dbReference type="EMBL" id="MCD7458407.1"/>
    </source>
</evidence>
<dbReference type="Gene3D" id="3.30.9.30">
    <property type="match status" value="1"/>
</dbReference>
<evidence type="ECO:0000256" key="1">
    <source>
        <dbReference type="ARBA" id="ARBA00023002"/>
    </source>
</evidence>
<evidence type="ECO:0000256" key="2">
    <source>
        <dbReference type="ARBA" id="ARBA00023033"/>
    </source>
</evidence>
<dbReference type="InterPro" id="IPR036188">
    <property type="entry name" value="FAD/NAD-bd_sf"/>
</dbReference>
<gene>
    <name evidence="3" type="ORF">HAX54_038095</name>
</gene>
<comment type="caution">
    <text evidence="3">The sequence shown here is derived from an EMBL/GenBank/DDBJ whole genome shotgun (WGS) entry which is preliminary data.</text>
</comment>
<evidence type="ECO:0000313" key="4">
    <source>
        <dbReference type="Proteomes" id="UP000823775"/>
    </source>
</evidence>